<proteinExistence type="predicted"/>
<evidence type="ECO:0000313" key="1">
    <source>
        <dbReference type="EMBL" id="KAF5756042.1"/>
    </source>
</evidence>
<evidence type="ECO:0000313" key="2">
    <source>
        <dbReference type="Proteomes" id="UP000215914"/>
    </source>
</evidence>
<keyword evidence="2" id="KW-1185">Reference proteome</keyword>
<reference evidence="1" key="1">
    <citation type="journal article" date="2017" name="Nature">
        <title>The sunflower genome provides insights into oil metabolism, flowering and Asterid evolution.</title>
        <authorList>
            <person name="Badouin H."/>
            <person name="Gouzy J."/>
            <person name="Grassa C.J."/>
            <person name="Murat F."/>
            <person name="Staton S.E."/>
            <person name="Cottret L."/>
            <person name="Lelandais-Briere C."/>
            <person name="Owens G.L."/>
            <person name="Carrere S."/>
            <person name="Mayjonade B."/>
            <person name="Legrand L."/>
            <person name="Gill N."/>
            <person name="Kane N.C."/>
            <person name="Bowers J.E."/>
            <person name="Hubner S."/>
            <person name="Bellec A."/>
            <person name="Berard A."/>
            <person name="Berges H."/>
            <person name="Blanchet N."/>
            <person name="Boniface M.C."/>
            <person name="Brunel D."/>
            <person name="Catrice O."/>
            <person name="Chaidir N."/>
            <person name="Claudel C."/>
            <person name="Donnadieu C."/>
            <person name="Faraut T."/>
            <person name="Fievet G."/>
            <person name="Helmstetter N."/>
            <person name="King M."/>
            <person name="Knapp S.J."/>
            <person name="Lai Z."/>
            <person name="Le Paslier M.C."/>
            <person name="Lippi Y."/>
            <person name="Lorenzon L."/>
            <person name="Mandel J.R."/>
            <person name="Marage G."/>
            <person name="Marchand G."/>
            <person name="Marquand E."/>
            <person name="Bret-Mestries E."/>
            <person name="Morien E."/>
            <person name="Nambeesan S."/>
            <person name="Nguyen T."/>
            <person name="Pegot-Espagnet P."/>
            <person name="Pouilly N."/>
            <person name="Raftis F."/>
            <person name="Sallet E."/>
            <person name="Schiex T."/>
            <person name="Thomas J."/>
            <person name="Vandecasteele C."/>
            <person name="Vares D."/>
            <person name="Vear F."/>
            <person name="Vautrin S."/>
            <person name="Crespi M."/>
            <person name="Mangin B."/>
            <person name="Burke J.M."/>
            <person name="Salse J."/>
            <person name="Munos S."/>
            <person name="Vincourt P."/>
            <person name="Rieseberg L.H."/>
            <person name="Langlade N.B."/>
        </authorList>
    </citation>
    <scope>NUCLEOTIDE SEQUENCE</scope>
    <source>
        <tissue evidence="1">Leaves</tissue>
    </source>
</reference>
<dbReference type="EMBL" id="MNCJ02000332">
    <property type="protein sequence ID" value="KAF5756042.1"/>
    <property type="molecule type" value="Genomic_DNA"/>
</dbReference>
<protein>
    <submittedName>
        <fullName evidence="1">Uncharacterized protein</fullName>
    </submittedName>
</protein>
<gene>
    <name evidence="1" type="ORF">HanXRQr2_Chr17g0809931</name>
</gene>
<organism evidence="1 2">
    <name type="scientific">Helianthus annuus</name>
    <name type="common">Common sunflower</name>
    <dbReference type="NCBI Taxonomy" id="4232"/>
    <lineage>
        <taxon>Eukaryota</taxon>
        <taxon>Viridiplantae</taxon>
        <taxon>Streptophyta</taxon>
        <taxon>Embryophyta</taxon>
        <taxon>Tracheophyta</taxon>
        <taxon>Spermatophyta</taxon>
        <taxon>Magnoliopsida</taxon>
        <taxon>eudicotyledons</taxon>
        <taxon>Gunneridae</taxon>
        <taxon>Pentapetalae</taxon>
        <taxon>asterids</taxon>
        <taxon>campanulids</taxon>
        <taxon>Asterales</taxon>
        <taxon>Asteraceae</taxon>
        <taxon>Asteroideae</taxon>
        <taxon>Heliantheae alliance</taxon>
        <taxon>Heliantheae</taxon>
        <taxon>Helianthus</taxon>
    </lineage>
</organism>
<accession>A0A9K3GUB1</accession>
<dbReference type="Proteomes" id="UP000215914">
    <property type="component" value="Unassembled WGS sequence"/>
</dbReference>
<dbReference type="Gramene" id="mRNA:HanXRQr2_Chr17g0809931">
    <property type="protein sequence ID" value="CDS:HanXRQr2_Chr17g0809931.1"/>
    <property type="gene ID" value="HanXRQr2_Chr17g0809931"/>
</dbReference>
<sequence length="185" mass="19092">MSFALAYCLEAAQETWGSQVVSSEGTEGKLEAMMTLFASLAVAAPVGSTAVRVALLAVAVGSTAADTAIPTEPVAAVEPAGIGSNQEANNKPAVESSVVGRLGPERVGGLGPMLIADHGIRSFAYPVLKTDHHSAASYDSKTILFERVLVSPVPFECPQALVYPSKSAQTCSPASTTIHQQHDPS</sequence>
<reference evidence="1" key="2">
    <citation type="submission" date="2020-06" db="EMBL/GenBank/DDBJ databases">
        <title>Helianthus annuus Genome sequencing and assembly Release 2.</title>
        <authorList>
            <person name="Gouzy J."/>
            <person name="Langlade N."/>
            <person name="Munos S."/>
        </authorList>
    </citation>
    <scope>NUCLEOTIDE SEQUENCE</scope>
    <source>
        <tissue evidence="1">Leaves</tissue>
    </source>
</reference>
<dbReference type="AlphaFoldDB" id="A0A9K3GUB1"/>
<comment type="caution">
    <text evidence="1">The sequence shown here is derived from an EMBL/GenBank/DDBJ whole genome shotgun (WGS) entry which is preliminary data.</text>
</comment>
<name>A0A9K3GUB1_HELAN</name>